<keyword evidence="10 12" id="KW-0704">Schiff base</keyword>
<protein>
    <recommendedName>
        <fullName evidence="4 12">4-hydroxy-tetrahydrodipicolinate synthase</fullName>
        <shortName evidence="12">HTPA synthase</shortName>
        <ecNumber evidence="4 12">4.3.3.7</ecNumber>
    </recommendedName>
</protein>
<evidence type="ECO:0000313" key="16">
    <source>
        <dbReference type="EMBL" id="KID42039.1"/>
    </source>
</evidence>
<comment type="function">
    <text evidence="1 12">Catalyzes the condensation of (S)-aspartate-beta-semialdehyde [(S)-ASA] and pyruvate to 4-hydroxy-tetrahydrodipicolinate (HTPA).</text>
</comment>
<evidence type="ECO:0000256" key="2">
    <source>
        <dbReference type="ARBA" id="ARBA00005120"/>
    </source>
</evidence>
<sequence>MVEKADLLTAIVTPFSDDGEVDIGRLKKLIQHLIDTGTNGFVVGGTTGETPTLSEDEKLKLYGEFGKIVGDKYPVIAGTGSNNTQQTAEFNQKVMQLDGIDYGLVVVPYYNKPNQRGMKEHFKYVADHSDKPIIIYNIPGRTGVNMDKETVVELSEYNNIAGIKQCGSLPDMEYIISNTPDDFLVYSGEDPQALVTKMLGGDGVISVASHVYGDQLRAMYDDLDHGNYQAAGKLQRWLTPKMQALFMFPSPSPTKAALNANGLSVGGCRLPIATLNRDEKEELAQALDVNSLGDILND</sequence>
<dbReference type="Gene3D" id="3.20.20.70">
    <property type="entry name" value="Aldolase class I"/>
    <property type="match status" value="1"/>
</dbReference>
<comment type="pathway">
    <text evidence="2 12">Amino-acid biosynthesis; L-lysine biosynthesis via DAP pathway; (S)-tetrahydrodipicolinate from L-aspartate: step 3/4.</text>
</comment>
<dbReference type="SMART" id="SM01130">
    <property type="entry name" value="DHDPS"/>
    <property type="match status" value="1"/>
</dbReference>
<keyword evidence="7 12" id="KW-0220">Diaminopimelate biosynthesis</keyword>
<feature type="active site" description="Proton donor/acceptor" evidence="12 14">
    <location>
        <position position="136"/>
    </location>
</feature>
<dbReference type="GO" id="GO:0008840">
    <property type="term" value="F:4-hydroxy-tetrahydrodipicolinate synthase activity"/>
    <property type="evidence" value="ECO:0007669"/>
    <property type="project" value="UniProtKB-UniRule"/>
</dbReference>
<dbReference type="PRINTS" id="PR00146">
    <property type="entry name" value="DHPICSNTHASE"/>
</dbReference>
<evidence type="ECO:0000256" key="11">
    <source>
        <dbReference type="ARBA" id="ARBA00047836"/>
    </source>
</evidence>
<feature type="active site" description="Schiff-base intermediate with substrate" evidence="12 14">
    <location>
        <position position="164"/>
    </location>
</feature>
<feature type="binding site" evidence="12 15">
    <location>
        <position position="47"/>
    </location>
    <ligand>
        <name>pyruvate</name>
        <dbReference type="ChEBI" id="CHEBI:15361"/>
    </ligand>
</feature>
<keyword evidence="17" id="KW-1185">Reference proteome</keyword>
<keyword evidence="5 12" id="KW-0963">Cytoplasm</keyword>
<evidence type="ECO:0000256" key="4">
    <source>
        <dbReference type="ARBA" id="ARBA00012086"/>
    </source>
</evidence>
<dbReference type="EC" id="4.3.3.7" evidence="4 12"/>
<comment type="caution">
    <text evidence="16">The sequence shown here is derived from an EMBL/GenBank/DDBJ whole genome shotgun (WGS) entry which is preliminary data.</text>
</comment>
<dbReference type="InterPro" id="IPR013785">
    <property type="entry name" value="Aldolase_TIM"/>
</dbReference>
<comment type="subcellular location">
    <subcellularLocation>
        <location evidence="12">Cytoplasm</location>
    </subcellularLocation>
</comment>
<comment type="caution">
    <text evidence="12">Was originally thought to be a dihydrodipicolinate synthase (DHDPS), catalyzing the condensation of (S)-aspartate-beta-semialdehyde [(S)-ASA] and pyruvate to dihydrodipicolinate (DHDP). However, it was shown in E.coli that the product of the enzymatic reaction is not dihydrodipicolinate but in fact (4S)-4-hydroxy-2,3,4,5-tetrahydro-(2S)-dipicolinic acid (HTPA), and that the consecutive dehydration reaction leading to DHDP is not spontaneous but catalyzed by DapB.</text>
</comment>
<evidence type="ECO:0000256" key="10">
    <source>
        <dbReference type="ARBA" id="ARBA00023270"/>
    </source>
</evidence>
<dbReference type="InterPro" id="IPR005263">
    <property type="entry name" value="DapA"/>
</dbReference>
<evidence type="ECO:0000256" key="3">
    <source>
        <dbReference type="ARBA" id="ARBA00007592"/>
    </source>
</evidence>
<evidence type="ECO:0000256" key="1">
    <source>
        <dbReference type="ARBA" id="ARBA00003294"/>
    </source>
</evidence>
<dbReference type="Pfam" id="PF00701">
    <property type="entry name" value="DHDPS"/>
    <property type="match status" value="1"/>
</dbReference>
<dbReference type="EMBL" id="JOJZ01000013">
    <property type="protein sequence ID" value="KID42039.1"/>
    <property type="molecule type" value="Genomic_DNA"/>
</dbReference>
<keyword evidence="8 12" id="KW-0457">Lysine biosynthesis</keyword>
<comment type="subunit">
    <text evidence="12">Homotetramer; dimer of dimers.</text>
</comment>
<evidence type="ECO:0000256" key="15">
    <source>
        <dbReference type="PIRSR" id="PIRSR001365-2"/>
    </source>
</evidence>
<dbReference type="InterPro" id="IPR002220">
    <property type="entry name" value="DapA-like"/>
</dbReference>
<dbReference type="GeneID" id="74913375"/>
<dbReference type="CDD" id="cd00950">
    <property type="entry name" value="DHDPS"/>
    <property type="match status" value="1"/>
</dbReference>
<dbReference type="GO" id="GO:0019877">
    <property type="term" value="P:diaminopimelate biosynthetic process"/>
    <property type="evidence" value="ECO:0007669"/>
    <property type="project" value="UniProtKB-UniRule"/>
</dbReference>
<gene>
    <name evidence="12" type="primary">dapA</name>
    <name evidence="16" type="ORF">LfDm3_0707</name>
</gene>
<evidence type="ECO:0000256" key="8">
    <source>
        <dbReference type="ARBA" id="ARBA00023154"/>
    </source>
</evidence>
<dbReference type="PROSITE" id="PS00666">
    <property type="entry name" value="DHDPS_2"/>
    <property type="match status" value="1"/>
</dbReference>
<accession>A0A0C1M6V4</accession>
<dbReference type="Proteomes" id="UP000031397">
    <property type="component" value="Unassembled WGS sequence"/>
</dbReference>
<evidence type="ECO:0000256" key="5">
    <source>
        <dbReference type="ARBA" id="ARBA00022490"/>
    </source>
</evidence>
<dbReference type="HAMAP" id="MF_00418">
    <property type="entry name" value="DapA"/>
    <property type="match status" value="1"/>
</dbReference>
<organism evidence="16 17">
    <name type="scientific">Fructilactobacillus fructivorans</name>
    <dbReference type="NCBI Taxonomy" id="1614"/>
    <lineage>
        <taxon>Bacteria</taxon>
        <taxon>Bacillati</taxon>
        <taxon>Bacillota</taxon>
        <taxon>Bacilli</taxon>
        <taxon>Lactobacillales</taxon>
        <taxon>Lactobacillaceae</taxon>
        <taxon>Fructilactobacillus</taxon>
    </lineage>
</organism>
<dbReference type="PANTHER" id="PTHR12128:SF66">
    <property type="entry name" value="4-HYDROXY-2-OXOGLUTARATE ALDOLASE, MITOCHONDRIAL"/>
    <property type="match status" value="1"/>
</dbReference>
<dbReference type="PANTHER" id="PTHR12128">
    <property type="entry name" value="DIHYDRODIPICOLINATE SYNTHASE"/>
    <property type="match status" value="1"/>
</dbReference>
<dbReference type="PIRSF" id="PIRSF001365">
    <property type="entry name" value="DHDPS"/>
    <property type="match status" value="1"/>
</dbReference>
<dbReference type="GO" id="GO:0005829">
    <property type="term" value="C:cytosol"/>
    <property type="evidence" value="ECO:0007669"/>
    <property type="project" value="TreeGrafter"/>
</dbReference>
<reference evidence="16 17" key="1">
    <citation type="submission" date="2014-06" db="EMBL/GenBank/DDBJ databases">
        <title>Functional and comparative genomic analyses of the Drosophila gut microbiota identify candidate symbiosis factors.</title>
        <authorList>
            <person name="Newell P.D."/>
            <person name="Chaston J.M."/>
            <person name="Douglas A.E."/>
        </authorList>
    </citation>
    <scope>NUCLEOTIDE SEQUENCE [LARGE SCALE GENOMIC DNA]</scope>
    <source>
        <strain evidence="16 17">DmCS_002</strain>
    </source>
</reference>
<evidence type="ECO:0000256" key="6">
    <source>
        <dbReference type="ARBA" id="ARBA00022605"/>
    </source>
</evidence>
<dbReference type="SUPFAM" id="SSF51569">
    <property type="entry name" value="Aldolase"/>
    <property type="match status" value="1"/>
</dbReference>
<feature type="site" description="Part of a proton relay during catalysis" evidence="12">
    <location>
        <position position="110"/>
    </location>
</feature>
<dbReference type="OrthoDB" id="9782828at2"/>
<name>A0A0C1M6V4_9LACO</name>
<keyword evidence="9 12" id="KW-0456">Lyase</keyword>
<dbReference type="UniPathway" id="UPA00034">
    <property type="reaction ID" value="UER00017"/>
</dbReference>
<dbReference type="NCBIfam" id="TIGR00674">
    <property type="entry name" value="dapA"/>
    <property type="match status" value="1"/>
</dbReference>
<feature type="site" description="Part of a proton relay during catalysis" evidence="12">
    <location>
        <position position="46"/>
    </location>
</feature>
<proteinExistence type="inferred from homology"/>
<evidence type="ECO:0000256" key="7">
    <source>
        <dbReference type="ARBA" id="ARBA00022915"/>
    </source>
</evidence>
<comment type="similarity">
    <text evidence="3 12 13">Belongs to the DapA family.</text>
</comment>
<evidence type="ECO:0000313" key="17">
    <source>
        <dbReference type="Proteomes" id="UP000031397"/>
    </source>
</evidence>
<evidence type="ECO:0000256" key="12">
    <source>
        <dbReference type="HAMAP-Rule" id="MF_00418"/>
    </source>
</evidence>
<dbReference type="PATRIC" id="fig|1614.7.peg.677"/>
<evidence type="ECO:0000256" key="14">
    <source>
        <dbReference type="PIRSR" id="PIRSR001365-1"/>
    </source>
</evidence>
<dbReference type="InterPro" id="IPR020625">
    <property type="entry name" value="Schiff_base-form_aldolases_AS"/>
</dbReference>
<evidence type="ECO:0000256" key="9">
    <source>
        <dbReference type="ARBA" id="ARBA00023239"/>
    </source>
</evidence>
<evidence type="ECO:0000256" key="13">
    <source>
        <dbReference type="PIRNR" id="PIRNR001365"/>
    </source>
</evidence>
<keyword evidence="6 12" id="KW-0028">Amino-acid biosynthesis</keyword>
<feature type="binding site" evidence="12 15">
    <location>
        <position position="205"/>
    </location>
    <ligand>
        <name>pyruvate</name>
        <dbReference type="ChEBI" id="CHEBI:15361"/>
    </ligand>
</feature>
<comment type="catalytic activity">
    <reaction evidence="11 12">
        <text>L-aspartate 4-semialdehyde + pyruvate = (2S,4S)-4-hydroxy-2,3,4,5-tetrahydrodipicolinate + H2O + H(+)</text>
        <dbReference type="Rhea" id="RHEA:34171"/>
        <dbReference type="ChEBI" id="CHEBI:15361"/>
        <dbReference type="ChEBI" id="CHEBI:15377"/>
        <dbReference type="ChEBI" id="CHEBI:15378"/>
        <dbReference type="ChEBI" id="CHEBI:67139"/>
        <dbReference type="ChEBI" id="CHEBI:537519"/>
        <dbReference type="EC" id="4.3.3.7"/>
    </reaction>
</comment>
<dbReference type="GO" id="GO:0009089">
    <property type="term" value="P:lysine biosynthetic process via diaminopimelate"/>
    <property type="evidence" value="ECO:0007669"/>
    <property type="project" value="UniProtKB-UniRule"/>
</dbReference>
<dbReference type="AlphaFoldDB" id="A0A0C1M6V4"/>
<dbReference type="RefSeq" id="WP_082019960.1">
    <property type="nucleotide sequence ID" value="NZ_JOJZ01000013.1"/>
</dbReference>